<dbReference type="Gene3D" id="3.90.230.10">
    <property type="entry name" value="Creatinase/methionine aminopeptidase superfamily"/>
    <property type="match status" value="1"/>
</dbReference>
<dbReference type="Pfam" id="PF00557">
    <property type="entry name" value="Peptidase_M24"/>
    <property type="match status" value="1"/>
</dbReference>
<dbReference type="PROSITE" id="PS00491">
    <property type="entry name" value="PROLINE_PEPTIDASE"/>
    <property type="match status" value="1"/>
</dbReference>
<accession>A0A1B1YB31</accession>
<dbReference type="FunFam" id="3.90.230.10:FF:000014">
    <property type="entry name" value="Aminopeptidase P family protein"/>
    <property type="match status" value="1"/>
</dbReference>
<keyword evidence="3" id="KW-0378">Hydrolase</keyword>
<feature type="domain" description="Peptidase M24" evidence="4">
    <location>
        <begin position="138"/>
        <end position="341"/>
    </location>
</feature>
<evidence type="ECO:0000313" key="6">
    <source>
        <dbReference type="EMBL" id="ANW97975.1"/>
    </source>
</evidence>
<dbReference type="GO" id="GO:0004177">
    <property type="term" value="F:aminopeptidase activity"/>
    <property type="evidence" value="ECO:0007669"/>
    <property type="project" value="UniProtKB-ARBA"/>
</dbReference>
<dbReference type="AlphaFoldDB" id="A0A1B1YB31"/>
<proteinExistence type="inferred from homology"/>
<keyword evidence="2" id="KW-0479">Metal-binding</keyword>
<dbReference type="OrthoDB" id="9806388at2"/>
<sequence>MTQRLDYVRKIIEEEGLGGFLITSRPNTFYFTGFTGSTSKCLVTREKAYIVVDFRYTAQAREQVFPGIEVIEYEKSANATLDDLCLKDNVAELGIEGDDVTYSAYRSLQESLKSVKSFRDLQNKLNDARIIKDGAEIEKIQKAVDIADKVFEQILQFLKPGVKEMDIAAEMEYQMKMFGAKGPSFETIIASGPRSALPHGVAGTRELQNGDAVVMDFGAVFEGYCSDITRTVFIGKPNDELLKIYDTVLKAQLEAINKAAVGMKGKDLDNVSRTIIYQAGYEKCFGHGLGHGVGVEIHEKPTVSPRGEEELKSGMVFTIEPGIYIEGFGGVRIEDTVLLTDEGLKILTKSTKDLIVL</sequence>
<dbReference type="InterPro" id="IPR001131">
    <property type="entry name" value="Peptidase_M24B_aminopep-P_CS"/>
</dbReference>
<dbReference type="RefSeq" id="WP_015358243.1">
    <property type="nucleotide sequence ID" value="NZ_CP014672.1"/>
</dbReference>
<reference evidence="6 7" key="1">
    <citation type="submission" date="2016-02" db="EMBL/GenBank/DDBJ databases">
        <title>Comparison of Clostridium stercorarium subspecies using comparative genomics and transcriptomics.</title>
        <authorList>
            <person name="Schellenberg J."/>
            <person name="Thallinger G."/>
            <person name="Levin D.B."/>
            <person name="Zhang X."/>
            <person name="Alvare G."/>
            <person name="Fristensky B."/>
            <person name="Sparling R."/>
        </authorList>
    </citation>
    <scope>NUCLEOTIDE SEQUENCE [LARGE SCALE GENOMIC DNA]</scope>
    <source>
        <strain evidence="6 7">DSM 2910</strain>
    </source>
</reference>
<evidence type="ECO:0000259" key="4">
    <source>
        <dbReference type="Pfam" id="PF00557"/>
    </source>
</evidence>
<dbReference type="PANTHER" id="PTHR46112:SF3">
    <property type="entry name" value="AMINOPEPTIDASE YPDF"/>
    <property type="match status" value="1"/>
</dbReference>
<dbReference type="InterPro" id="IPR050659">
    <property type="entry name" value="Peptidase_M24B"/>
</dbReference>
<evidence type="ECO:0000256" key="1">
    <source>
        <dbReference type="ARBA" id="ARBA00008766"/>
    </source>
</evidence>
<evidence type="ECO:0000256" key="3">
    <source>
        <dbReference type="ARBA" id="ARBA00022801"/>
    </source>
</evidence>
<dbReference type="Gene3D" id="3.40.350.10">
    <property type="entry name" value="Creatinase/prolidase N-terminal domain"/>
    <property type="match status" value="1"/>
</dbReference>
<comment type="similarity">
    <text evidence="1">Belongs to the peptidase M24B family.</text>
</comment>
<evidence type="ECO:0000259" key="5">
    <source>
        <dbReference type="Pfam" id="PF01321"/>
    </source>
</evidence>
<name>A0A1B1YB31_THEST</name>
<dbReference type="InterPro" id="IPR001714">
    <property type="entry name" value="Pept_M24_MAP"/>
</dbReference>
<dbReference type="SUPFAM" id="SSF53092">
    <property type="entry name" value="Creatinase/prolidase N-terminal domain"/>
    <property type="match status" value="1"/>
</dbReference>
<evidence type="ECO:0000256" key="2">
    <source>
        <dbReference type="ARBA" id="ARBA00022723"/>
    </source>
</evidence>
<dbReference type="InterPro" id="IPR029149">
    <property type="entry name" value="Creatin/AminoP/Spt16_N"/>
</dbReference>
<dbReference type="SUPFAM" id="SSF55920">
    <property type="entry name" value="Creatinase/aminopeptidase"/>
    <property type="match status" value="1"/>
</dbReference>
<dbReference type="Proteomes" id="UP000092971">
    <property type="component" value="Chromosome"/>
</dbReference>
<dbReference type="InterPro" id="IPR036005">
    <property type="entry name" value="Creatinase/aminopeptidase-like"/>
</dbReference>
<dbReference type="GO" id="GO:0008235">
    <property type="term" value="F:metalloexopeptidase activity"/>
    <property type="evidence" value="ECO:0007669"/>
    <property type="project" value="UniProtKB-ARBA"/>
</dbReference>
<dbReference type="PRINTS" id="PR00599">
    <property type="entry name" value="MAPEPTIDASE"/>
</dbReference>
<dbReference type="GO" id="GO:0046872">
    <property type="term" value="F:metal ion binding"/>
    <property type="evidence" value="ECO:0007669"/>
    <property type="project" value="UniProtKB-KW"/>
</dbReference>
<dbReference type="PANTHER" id="PTHR46112">
    <property type="entry name" value="AMINOPEPTIDASE"/>
    <property type="match status" value="1"/>
</dbReference>
<evidence type="ECO:0000313" key="7">
    <source>
        <dbReference type="Proteomes" id="UP000092971"/>
    </source>
</evidence>
<gene>
    <name evidence="6" type="ORF">CSTERTH_02420</name>
</gene>
<feature type="domain" description="Creatinase N-terminal" evidence="5">
    <location>
        <begin position="4"/>
        <end position="131"/>
    </location>
</feature>
<organism evidence="6 7">
    <name type="scientific">Thermoclostridium stercorarium subsp. thermolacticum DSM 2910</name>
    <dbReference type="NCBI Taxonomy" id="1121336"/>
    <lineage>
        <taxon>Bacteria</taxon>
        <taxon>Bacillati</taxon>
        <taxon>Bacillota</taxon>
        <taxon>Clostridia</taxon>
        <taxon>Eubacteriales</taxon>
        <taxon>Oscillospiraceae</taxon>
        <taxon>Thermoclostridium</taxon>
    </lineage>
</organism>
<dbReference type="InterPro" id="IPR000587">
    <property type="entry name" value="Creatinase_N"/>
</dbReference>
<dbReference type="InterPro" id="IPR000994">
    <property type="entry name" value="Pept_M24"/>
</dbReference>
<dbReference type="CDD" id="cd01092">
    <property type="entry name" value="APP-like"/>
    <property type="match status" value="1"/>
</dbReference>
<protein>
    <submittedName>
        <fullName evidence="6">Peptidase M24</fullName>
    </submittedName>
</protein>
<dbReference type="EMBL" id="CP014672">
    <property type="protein sequence ID" value="ANW97975.1"/>
    <property type="molecule type" value="Genomic_DNA"/>
</dbReference>
<dbReference type="Pfam" id="PF01321">
    <property type="entry name" value="Creatinase_N"/>
    <property type="match status" value="1"/>
</dbReference>